<evidence type="ECO:0000256" key="2">
    <source>
        <dbReference type="ARBA" id="ARBA00013855"/>
    </source>
</evidence>
<protein>
    <recommendedName>
        <fullName evidence="2 5">Cell shape-determining protein MreC</fullName>
    </recommendedName>
    <alternativeName>
        <fullName evidence="4 5">Cell shape protein MreC</fullName>
    </alternativeName>
</protein>
<comment type="caution">
    <text evidence="7">The sequence shown here is derived from an EMBL/GenBank/DDBJ whole genome shotgun (WGS) entry which is preliminary data.</text>
</comment>
<evidence type="ECO:0000259" key="6">
    <source>
        <dbReference type="Pfam" id="PF04085"/>
    </source>
</evidence>
<gene>
    <name evidence="7" type="ORF">LZ24_02589</name>
</gene>
<dbReference type="Gene3D" id="2.40.10.340">
    <property type="entry name" value="Rod shape-determining protein MreC, domain 1"/>
    <property type="match status" value="1"/>
</dbReference>
<dbReference type="GO" id="GO:0008360">
    <property type="term" value="P:regulation of cell shape"/>
    <property type="evidence" value="ECO:0007669"/>
    <property type="project" value="UniProtKB-KW"/>
</dbReference>
<dbReference type="InterPro" id="IPR055342">
    <property type="entry name" value="MreC_beta-barrel_core"/>
</dbReference>
<evidence type="ECO:0000256" key="4">
    <source>
        <dbReference type="ARBA" id="ARBA00032089"/>
    </source>
</evidence>
<dbReference type="Pfam" id="PF04085">
    <property type="entry name" value="MreC"/>
    <property type="match status" value="1"/>
</dbReference>
<dbReference type="PANTHER" id="PTHR34138">
    <property type="entry name" value="CELL SHAPE-DETERMINING PROTEIN MREC"/>
    <property type="match status" value="1"/>
</dbReference>
<accession>A0A562RI40</accession>
<dbReference type="Gene3D" id="2.40.10.350">
    <property type="entry name" value="Rod shape-determining protein MreC, domain 2"/>
    <property type="match status" value="1"/>
</dbReference>
<keyword evidence="3 5" id="KW-0133">Cell shape</keyword>
<dbReference type="GO" id="GO:0005886">
    <property type="term" value="C:plasma membrane"/>
    <property type="evidence" value="ECO:0007669"/>
    <property type="project" value="TreeGrafter"/>
</dbReference>
<dbReference type="InterPro" id="IPR042177">
    <property type="entry name" value="Cell/Rod_1"/>
</dbReference>
<dbReference type="OrthoDB" id="9808025at2"/>
<dbReference type="Proteomes" id="UP000318307">
    <property type="component" value="Unassembled WGS sequence"/>
</dbReference>
<dbReference type="InterPro" id="IPR042175">
    <property type="entry name" value="Cell/Rod_MreC_2"/>
</dbReference>
<dbReference type="AlphaFoldDB" id="A0A562RI40"/>
<comment type="similarity">
    <text evidence="1 5">Belongs to the MreC family.</text>
</comment>
<evidence type="ECO:0000313" key="8">
    <source>
        <dbReference type="Proteomes" id="UP000318307"/>
    </source>
</evidence>
<dbReference type="PANTHER" id="PTHR34138:SF1">
    <property type="entry name" value="CELL SHAPE-DETERMINING PROTEIN MREC"/>
    <property type="match status" value="1"/>
</dbReference>
<organism evidence="7 8">
    <name type="scientific">Desulfobotulus alkaliphilus</name>
    <dbReference type="NCBI Taxonomy" id="622671"/>
    <lineage>
        <taxon>Bacteria</taxon>
        <taxon>Pseudomonadati</taxon>
        <taxon>Thermodesulfobacteriota</taxon>
        <taxon>Desulfobacteria</taxon>
        <taxon>Desulfobacterales</taxon>
        <taxon>Desulfobacteraceae</taxon>
        <taxon>Desulfobotulus</taxon>
    </lineage>
</organism>
<sequence length="286" mass="32065">MFSRRFILFSVFFVLLSATLISLVLSGKHPRPVAQGAGSLVLTLVGPLQHGATKMTQWAGSLWRIYFDSVRQARENDFLRKELALAREKENEYLELALANERLRSFLNFREGEDREVLVAEIVGKDPSPWFKTFIVNRGRRDGVRPGLPVVVPDGIVGQVVEVAGRYAKVLLITDRMSGVDSLVQRTRARGVVKGSGASFCSFSYALRRYDIAEGDVVVSSGLDGIYPKGLRIGWVDGVIRSDDGIFQDVRIQPFVDFERIEEVMILLLTDEEDVDDMESQEEPLP</sequence>
<dbReference type="EMBL" id="VLLC01000022">
    <property type="protein sequence ID" value="TWI68214.1"/>
    <property type="molecule type" value="Genomic_DNA"/>
</dbReference>
<dbReference type="InterPro" id="IPR007221">
    <property type="entry name" value="MreC"/>
</dbReference>
<evidence type="ECO:0000256" key="3">
    <source>
        <dbReference type="ARBA" id="ARBA00022960"/>
    </source>
</evidence>
<comment type="function">
    <text evidence="5">Involved in formation and maintenance of cell shape.</text>
</comment>
<proteinExistence type="inferred from homology"/>
<dbReference type="PIRSF" id="PIRSF038471">
    <property type="entry name" value="MreC"/>
    <property type="match status" value="1"/>
</dbReference>
<evidence type="ECO:0000313" key="7">
    <source>
        <dbReference type="EMBL" id="TWI68214.1"/>
    </source>
</evidence>
<evidence type="ECO:0000256" key="1">
    <source>
        <dbReference type="ARBA" id="ARBA00009369"/>
    </source>
</evidence>
<dbReference type="NCBIfam" id="TIGR00219">
    <property type="entry name" value="mreC"/>
    <property type="match status" value="1"/>
</dbReference>
<keyword evidence="8" id="KW-1185">Reference proteome</keyword>
<reference evidence="7 8" key="1">
    <citation type="submission" date="2019-07" db="EMBL/GenBank/DDBJ databases">
        <title>Genome sequencing of 100 strains of the haloalkaliphilic chemolithoautotrophic sulfur-oxidizing bacterium Thioalkalivibrio.</title>
        <authorList>
            <person name="Muyzer G."/>
        </authorList>
    </citation>
    <scope>NUCLEOTIDE SEQUENCE [LARGE SCALE GENOMIC DNA]</scope>
    <source>
        <strain evidence="7 8">ASO4-4</strain>
    </source>
</reference>
<evidence type="ECO:0000256" key="5">
    <source>
        <dbReference type="PIRNR" id="PIRNR038471"/>
    </source>
</evidence>
<feature type="domain" description="Rod shape-determining protein MreC beta-barrel core" evidence="6">
    <location>
        <begin position="122"/>
        <end position="267"/>
    </location>
</feature>
<name>A0A562RI40_9BACT</name>